<reference evidence="1" key="1">
    <citation type="journal article" date="2012" name="PLoS Genet.">
        <title>Comparative analysis of the genomes of two field isolates of the rice blast fungus Magnaporthe oryzae.</title>
        <authorList>
            <person name="Xue M."/>
            <person name="Yang J."/>
            <person name="Li Z."/>
            <person name="Hu S."/>
            <person name="Yao N."/>
            <person name="Dean R.A."/>
            <person name="Zhao W."/>
            <person name="Shen M."/>
            <person name="Zhang H."/>
            <person name="Li C."/>
            <person name="Liu L."/>
            <person name="Cao L."/>
            <person name="Xu X."/>
            <person name="Xing Y."/>
            <person name="Hsiang T."/>
            <person name="Zhang Z."/>
            <person name="Xu J.R."/>
            <person name="Peng Y.L."/>
        </authorList>
    </citation>
    <scope>NUCLEOTIDE SEQUENCE [LARGE SCALE GENOMIC DNA]</scope>
    <source>
        <strain evidence="1">P131</strain>
    </source>
</reference>
<dbReference type="AlphaFoldDB" id="L7JPG2"/>
<name>L7JPG2_PYRO1</name>
<protein>
    <submittedName>
        <fullName evidence="1">Uncharacterized protein</fullName>
    </submittedName>
</protein>
<dbReference type="EMBL" id="JH794399">
    <property type="protein sequence ID" value="ELQ70122.1"/>
    <property type="molecule type" value="Genomic_DNA"/>
</dbReference>
<sequence length="50" mass="5313">MPGKTRAIILQGKSMPVVTGDEVPAQAKQSSTGNVPEWLKGSNPVVVDFF</sequence>
<proteinExistence type="predicted"/>
<organism>
    <name type="scientific">Pyricularia oryzae (strain P131)</name>
    <name type="common">Rice blast fungus</name>
    <name type="synonym">Magnaporthe oryzae</name>
    <dbReference type="NCBI Taxonomy" id="1143193"/>
    <lineage>
        <taxon>Eukaryota</taxon>
        <taxon>Fungi</taxon>
        <taxon>Dikarya</taxon>
        <taxon>Ascomycota</taxon>
        <taxon>Pezizomycotina</taxon>
        <taxon>Sordariomycetes</taxon>
        <taxon>Sordariomycetidae</taxon>
        <taxon>Magnaporthales</taxon>
        <taxon>Pyriculariaceae</taxon>
        <taxon>Pyricularia</taxon>
    </lineage>
</organism>
<gene>
    <name evidence="1" type="ORF">OOW_P131scaffold00082g15</name>
</gene>
<evidence type="ECO:0000313" key="1">
    <source>
        <dbReference type="EMBL" id="ELQ70122.1"/>
    </source>
</evidence>
<accession>L7JPG2</accession>